<dbReference type="Proteomes" id="UP001356427">
    <property type="component" value="Unassembled WGS sequence"/>
</dbReference>
<evidence type="ECO:0000313" key="2">
    <source>
        <dbReference type="EMBL" id="KAK6327377.1"/>
    </source>
</evidence>
<comment type="caution">
    <text evidence="2">The sequence shown here is derived from an EMBL/GenBank/DDBJ whole genome shotgun (WGS) entry which is preliminary data.</text>
</comment>
<sequence length="120" mass="14977">MEPIFRFWYNTQGERRRAKQREGRLWLAGNRRFNPSKRTPRRRLLRRREQQQTRRLQPRQHWSTPVLSVGRRCRTRRHSSSILRASILSPQCHQSWLMLRLKRSHIQWTYSWDTRFEHSN</sequence>
<evidence type="ECO:0000313" key="3">
    <source>
        <dbReference type="Proteomes" id="UP001356427"/>
    </source>
</evidence>
<dbReference type="AlphaFoldDB" id="A0AAN8MKR0"/>
<protein>
    <submittedName>
        <fullName evidence="2">Uncharacterized protein</fullName>
    </submittedName>
</protein>
<evidence type="ECO:0000256" key="1">
    <source>
        <dbReference type="SAM" id="MobiDB-lite"/>
    </source>
</evidence>
<organism evidence="2 3">
    <name type="scientific">Coregonus suidteri</name>
    <dbReference type="NCBI Taxonomy" id="861788"/>
    <lineage>
        <taxon>Eukaryota</taxon>
        <taxon>Metazoa</taxon>
        <taxon>Chordata</taxon>
        <taxon>Craniata</taxon>
        <taxon>Vertebrata</taxon>
        <taxon>Euteleostomi</taxon>
        <taxon>Actinopterygii</taxon>
        <taxon>Neopterygii</taxon>
        <taxon>Teleostei</taxon>
        <taxon>Protacanthopterygii</taxon>
        <taxon>Salmoniformes</taxon>
        <taxon>Salmonidae</taxon>
        <taxon>Coregoninae</taxon>
        <taxon>Coregonus</taxon>
    </lineage>
</organism>
<keyword evidence="3" id="KW-1185">Reference proteome</keyword>
<feature type="region of interest" description="Disordered" evidence="1">
    <location>
        <begin position="28"/>
        <end position="61"/>
    </location>
</feature>
<name>A0AAN8MKR0_9TELE</name>
<dbReference type="EMBL" id="JAGTTL010000002">
    <property type="protein sequence ID" value="KAK6327377.1"/>
    <property type="molecule type" value="Genomic_DNA"/>
</dbReference>
<reference evidence="2 3" key="1">
    <citation type="submission" date="2021-04" db="EMBL/GenBank/DDBJ databases">
        <authorList>
            <person name="De Guttry C."/>
            <person name="Zahm M."/>
            <person name="Klopp C."/>
            <person name="Cabau C."/>
            <person name="Louis A."/>
            <person name="Berthelot C."/>
            <person name="Parey E."/>
            <person name="Roest Crollius H."/>
            <person name="Montfort J."/>
            <person name="Robinson-Rechavi M."/>
            <person name="Bucao C."/>
            <person name="Bouchez O."/>
            <person name="Gislard M."/>
            <person name="Lluch J."/>
            <person name="Milhes M."/>
            <person name="Lampietro C."/>
            <person name="Lopez Roques C."/>
            <person name="Donnadieu C."/>
            <person name="Braasch I."/>
            <person name="Desvignes T."/>
            <person name="Postlethwait J."/>
            <person name="Bobe J."/>
            <person name="Wedekind C."/>
            <person name="Guiguen Y."/>
        </authorList>
    </citation>
    <scope>NUCLEOTIDE SEQUENCE [LARGE SCALE GENOMIC DNA]</scope>
    <source>
        <strain evidence="2">Cs_M1</strain>
        <tissue evidence="2">Blood</tissue>
    </source>
</reference>
<gene>
    <name evidence="2" type="ORF">J4Q44_G00030220</name>
</gene>
<accession>A0AAN8MKR0</accession>
<feature type="compositionally biased region" description="Basic residues" evidence="1">
    <location>
        <begin position="34"/>
        <end position="46"/>
    </location>
</feature>
<proteinExistence type="predicted"/>